<dbReference type="Gene3D" id="2.40.70.10">
    <property type="entry name" value="Acid Proteases"/>
    <property type="match status" value="1"/>
</dbReference>
<feature type="chain" id="PRO_5045234374" description="Cystatin domain-containing protein" evidence="4">
    <location>
        <begin position="21"/>
        <end position="232"/>
    </location>
</feature>
<name>A0ABP0XU95_9ROSI</name>
<evidence type="ECO:0000256" key="3">
    <source>
        <dbReference type="SAM" id="Phobius"/>
    </source>
</evidence>
<dbReference type="SUPFAM" id="SSF50630">
    <property type="entry name" value="Acid proteases"/>
    <property type="match status" value="1"/>
</dbReference>
<dbReference type="InterPro" id="IPR021109">
    <property type="entry name" value="Peptidase_aspartic_dom_sf"/>
</dbReference>
<accession>A0ABP0XU95</accession>
<dbReference type="EMBL" id="OZ021744">
    <property type="protein sequence ID" value="CAK9311728.1"/>
    <property type="molecule type" value="Genomic_DNA"/>
</dbReference>
<keyword evidence="3" id="KW-1133">Transmembrane helix</keyword>
<feature type="transmembrane region" description="Helical" evidence="3">
    <location>
        <begin position="112"/>
        <end position="134"/>
    </location>
</feature>
<protein>
    <recommendedName>
        <fullName evidence="5">Cystatin domain-containing protein</fullName>
    </recommendedName>
</protein>
<evidence type="ECO:0000313" key="7">
    <source>
        <dbReference type="Proteomes" id="UP001642487"/>
    </source>
</evidence>
<dbReference type="CDD" id="cd00042">
    <property type="entry name" value="CY"/>
    <property type="match status" value="1"/>
</dbReference>
<keyword evidence="3" id="KW-0812">Transmembrane</keyword>
<reference evidence="6 7" key="1">
    <citation type="submission" date="2024-03" db="EMBL/GenBank/DDBJ databases">
        <authorList>
            <person name="Gkanogiannis A."/>
            <person name="Becerra Lopez-Lavalle L."/>
        </authorList>
    </citation>
    <scope>NUCLEOTIDE SEQUENCE [LARGE SCALE GENOMIC DNA]</scope>
</reference>
<evidence type="ECO:0000259" key="5">
    <source>
        <dbReference type="SMART" id="SM00043"/>
    </source>
</evidence>
<dbReference type="SMART" id="SM00043">
    <property type="entry name" value="CY"/>
    <property type="match status" value="1"/>
</dbReference>
<dbReference type="InterPro" id="IPR000010">
    <property type="entry name" value="Cystatin_dom"/>
</dbReference>
<keyword evidence="7" id="KW-1185">Reference proteome</keyword>
<dbReference type="SUPFAM" id="SSF54403">
    <property type="entry name" value="Cystatin/monellin"/>
    <property type="match status" value="1"/>
</dbReference>
<keyword evidence="3" id="KW-0472">Membrane</keyword>
<dbReference type="InterPro" id="IPR046350">
    <property type="entry name" value="Cystatin_sf"/>
</dbReference>
<evidence type="ECO:0000256" key="4">
    <source>
        <dbReference type="SAM" id="SignalP"/>
    </source>
</evidence>
<dbReference type="Gene3D" id="3.10.450.10">
    <property type="match status" value="1"/>
</dbReference>
<dbReference type="Pfam" id="PF16845">
    <property type="entry name" value="SQAPI"/>
    <property type="match status" value="1"/>
</dbReference>
<dbReference type="PANTHER" id="PTHR47364:SF2">
    <property type="entry name" value="CYSTEINE PROTEINASE INHIBITOR 5"/>
    <property type="match status" value="1"/>
</dbReference>
<dbReference type="Proteomes" id="UP001642487">
    <property type="component" value="Chromosome 10"/>
</dbReference>
<keyword evidence="2" id="KW-0789">Thiol protease inhibitor</keyword>
<organism evidence="6 7">
    <name type="scientific">Citrullus colocynthis</name>
    <name type="common">colocynth</name>
    <dbReference type="NCBI Taxonomy" id="252529"/>
    <lineage>
        <taxon>Eukaryota</taxon>
        <taxon>Viridiplantae</taxon>
        <taxon>Streptophyta</taxon>
        <taxon>Embryophyta</taxon>
        <taxon>Tracheophyta</taxon>
        <taxon>Spermatophyta</taxon>
        <taxon>Magnoliopsida</taxon>
        <taxon>eudicotyledons</taxon>
        <taxon>Gunneridae</taxon>
        <taxon>Pentapetalae</taxon>
        <taxon>rosids</taxon>
        <taxon>fabids</taxon>
        <taxon>Cucurbitales</taxon>
        <taxon>Cucurbitaceae</taxon>
        <taxon>Benincaseae</taxon>
        <taxon>Citrullus</taxon>
    </lineage>
</organism>
<keyword evidence="4" id="KW-0732">Signal</keyword>
<sequence length="232" mass="25835">MYVLVWVNGVLVSAMLDTEATNNFMAIRIIDKLGIPPSQCGARIKTVNSLTRVAKDTEMVTLELVQDWDEARLLEIKPPKYEEVHAPVAEILGEFADVMPLELPSTLLSPNLITMAWSLFFVASLLLFVSMLSVTATNSLLDLVGGYEPIKNIDDPHIQNLGEFAVNEHNKQAKTQLKFEKVISGRLQIVAGTNYNLRLTALEGTISRTYGTLVFLDLKNENHLINFYGLSN</sequence>
<feature type="signal peptide" evidence="4">
    <location>
        <begin position="1"/>
        <end position="20"/>
    </location>
</feature>
<gene>
    <name evidence="6" type="ORF">CITCOLO1_LOCUS3393</name>
</gene>
<evidence type="ECO:0000256" key="2">
    <source>
        <dbReference type="ARBA" id="ARBA00022704"/>
    </source>
</evidence>
<feature type="domain" description="Cystatin" evidence="5">
    <location>
        <begin position="142"/>
        <end position="223"/>
    </location>
</feature>
<proteinExistence type="predicted"/>
<evidence type="ECO:0000313" key="6">
    <source>
        <dbReference type="EMBL" id="CAK9311728.1"/>
    </source>
</evidence>
<dbReference type="PANTHER" id="PTHR47364">
    <property type="entry name" value="CYSTEINE PROTEINASE INHIBITOR 5"/>
    <property type="match status" value="1"/>
</dbReference>
<evidence type="ECO:0000256" key="1">
    <source>
        <dbReference type="ARBA" id="ARBA00022690"/>
    </source>
</evidence>
<keyword evidence="1" id="KW-0646">Protease inhibitor</keyword>